<dbReference type="InterPro" id="IPR050206">
    <property type="entry name" value="FtsK/SpoIIIE/SftA"/>
</dbReference>
<proteinExistence type="predicted"/>
<dbReference type="EMBL" id="JBHUME010000022">
    <property type="protein sequence ID" value="MFD2615716.1"/>
    <property type="molecule type" value="Genomic_DNA"/>
</dbReference>
<organism evidence="5 6">
    <name type="scientific">Paenibacillus gansuensis</name>
    <dbReference type="NCBI Taxonomy" id="306542"/>
    <lineage>
        <taxon>Bacteria</taxon>
        <taxon>Bacillati</taxon>
        <taxon>Bacillota</taxon>
        <taxon>Bacilli</taxon>
        <taxon>Bacillales</taxon>
        <taxon>Paenibacillaceae</taxon>
        <taxon>Paenibacillus</taxon>
    </lineage>
</organism>
<evidence type="ECO:0000313" key="6">
    <source>
        <dbReference type="Proteomes" id="UP001597541"/>
    </source>
</evidence>
<keyword evidence="6" id="KW-1185">Reference proteome</keyword>
<dbReference type="PANTHER" id="PTHR22683:SF1">
    <property type="entry name" value="TYPE VII SECRETION SYSTEM PROTEIN ESSC"/>
    <property type="match status" value="1"/>
</dbReference>
<reference evidence="6" key="1">
    <citation type="journal article" date="2019" name="Int. J. Syst. Evol. Microbiol.">
        <title>The Global Catalogue of Microorganisms (GCM) 10K type strain sequencing project: providing services to taxonomists for standard genome sequencing and annotation.</title>
        <authorList>
            <consortium name="The Broad Institute Genomics Platform"/>
            <consortium name="The Broad Institute Genome Sequencing Center for Infectious Disease"/>
            <person name="Wu L."/>
            <person name="Ma J."/>
        </authorList>
    </citation>
    <scope>NUCLEOTIDE SEQUENCE [LARGE SCALE GENOMIC DNA]</scope>
    <source>
        <strain evidence="6">KCTC 3950</strain>
    </source>
</reference>
<accession>A0ABW5PKC9</accession>
<dbReference type="Pfam" id="PF01580">
    <property type="entry name" value="FtsK_SpoIIIE"/>
    <property type="match status" value="1"/>
</dbReference>
<evidence type="ECO:0000259" key="4">
    <source>
        <dbReference type="PROSITE" id="PS50901"/>
    </source>
</evidence>
<dbReference type="PROSITE" id="PS50901">
    <property type="entry name" value="FTSK"/>
    <property type="match status" value="1"/>
</dbReference>
<protein>
    <submittedName>
        <fullName evidence="5">FtsK/SpoIIIE domain-containing protein</fullName>
    </submittedName>
</protein>
<comment type="caution">
    <text evidence="5">The sequence shown here is derived from an EMBL/GenBank/DDBJ whole genome shotgun (WGS) entry which is preliminary data.</text>
</comment>
<dbReference type="InterPro" id="IPR002543">
    <property type="entry name" value="FtsK_dom"/>
</dbReference>
<sequence length="364" mass="40205">MQQTLALTFDALGIKVSRGDSVTLPTITAQYEHEWGYRLLIKLPSGVSSADVIKQQRAISEALRADIEAYWKNGLVIDVFTRKLPAKVLYVAEKRNDWKVPIGVNRRGETRYFDFAGPFPHLLTGGIAGGGKSVISRGIITSLVLGDRTDLYLCDLKGGVELGMFRNFRCTLGFADNLQKVAELAERAEREMNGRYAIMAANGSQDWHGRRLVFVMDEMADLKTRPGDPEADVKNRIKSVLTRISAKGRAAGVILMLSTQRPSADVIDGLIKTNIATSISFKTRDGTQSRIIIDSTDAADLPDIPGRCIYQQQNDEILQTFLLSYEDAKKLLANCEMKTEENVNDVNESQPGESLAAYGNITVL</sequence>
<dbReference type="Gene3D" id="3.40.50.300">
    <property type="entry name" value="P-loop containing nucleotide triphosphate hydrolases"/>
    <property type="match status" value="1"/>
</dbReference>
<evidence type="ECO:0000256" key="1">
    <source>
        <dbReference type="ARBA" id="ARBA00022741"/>
    </source>
</evidence>
<feature type="binding site" evidence="3">
    <location>
        <begin position="126"/>
        <end position="133"/>
    </location>
    <ligand>
        <name>ATP</name>
        <dbReference type="ChEBI" id="CHEBI:30616"/>
    </ligand>
</feature>
<evidence type="ECO:0000256" key="2">
    <source>
        <dbReference type="ARBA" id="ARBA00022840"/>
    </source>
</evidence>
<evidence type="ECO:0000313" key="5">
    <source>
        <dbReference type="EMBL" id="MFD2615716.1"/>
    </source>
</evidence>
<dbReference type="SUPFAM" id="SSF52540">
    <property type="entry name" value="P-loop containing nucleoside triphosphate hydrolases"/>
    <property type="match status" value="1"/>
</dbReference>
<gene>
    <name evidence="5" type="ORF">ACFSUF_25230</name>
</gene>
<keyword evidence="2 3" id="KW-0067">ATP-binding</keyword>
<evidence type="ECO:0000256" key="3">
    <source>
        <dbReference type="PROSITE-ProRule" id="PRU00289"/>
    </source>
</evidence>
<name>A0ABW5PKC9_9BACL</name>
<keyword evidence="1 3" id="KW-0547">Nucleotide-binding</keyword>
<dbReference type="InterPro" id="IPR027417">
    <property type="entry name" value="P-loop_NTPase"/>
</dbReference>
<feature type="domain" description="FtsK" evidence="4">
    <location>
        <begin position="108"/>
        <end position="290"/>
    </location>
</feature>
<dbReference type="Proteomes" id="UP001597541">
    <property type="component" value="Unassembled WGS sequence"/>
</dbReference>
<dbReference type="RefSeq" id="WP_377607869.1">
    <property type="nucleotide sequence ID" value="NZ_JBHUME010000022.1"/>
</dbReference>
<dbReference type="PANTHER" id="PTHR22683">
    <property type="entry name" value="SPORULATION PROTEIN RELATED"/>
    <property type="match status" value="1"/>
</dbReference>